<name>A0ABT0ZKU6_9ACTN</name>
<sequence>MGRSLPWGVLGAAAGLGPVLGWFTRLTQEGVGTALAVFLLRVAAVGLALGLAFLLDDPARDTTAVVPIRRVVRSGVRLVLVAPLAASSWAAALLLVPERIRPPAGDLTLEAAALVVLALSGAACAVRFSDTPRPGVAVAGTLLTCTLLATLLPTSGALFVQADAASWAVAHQRWAALLTLALLAGAALQSEPVRKHRLRLEDTHRSAARAAHR</sequence>
<accession>A0ABT0ZKU6</accession>
<feature type="transmembrane region" description="Helical" evidence="1">
    <location>
        <begin position="76"/>
        <end position="96"/>
    </location>
</feature>
<comment type="caution">
    <text evidence="2">The sequence shown here is derived from an EMBL/GenBank/DDBJ whole genome shotgun (WGS) entry which is preliminary data.</text>
</comment>
<feature type="transmembrane region" description="Helical" evidence="1">
    <location>
        <begin position="108"/>
        <end position="128"/>
    </location>
</feature>
<gene>
    <name evidence="2" type="ORF">NGF19_25965</name>
</gene>
<proteinExistence type="predicted"/>
<dbReference type="RefSeq" id="WP_252427893.1">
    <property type="nucleotide sequence ID" value="NZ_JAMWMR010000031.1"/>
</dbReference>
<keyword evidence="3" id="KW-1185">Reference proteome</keyword>
<evidence type="ECO:0000256" key="1">
    <source>
        <dbReference type="SAM" id="Phobius"/>
    </source>
</evidence>
<feature type="transmembrane region" description="Helical" evidence="1">
    <location>
        <begin position="135"/>
        <end position="160"/>
    </location>
</feature>
<keyword evidence="1" id="KW-1133">Transmembrane helix</keyword>
<protein>
    <submittedName>
        <fullName evidence="2">ABC transporter</fullName>
    </submittedName>
</protein>
<dbReference type="EMBL" id="JAMWMR010000031">
    <property type="protein sequence ID" value="MCN9244186.1"/>
    <property type="molecule type" value="Genomic_DNA"/>
</dbReference>
<feature type="transmembrane region" description="Helical" evidence="1">
    <location>
        <begin position="172"/>
        <end position="189"/>
    </location>
</feature>
<reference evidence="2 3" key="1">
    <citation type="submission" date="2022-05" db="EMBL/GenBank/DDBJ databases">
        <title>Streptomyces sp. nov. RY43-2 isolated from soil of a peat swamp forest.</title>
        <authorList>
            <person name="Kanchanasin P."/>
            <person name="Tanasupawat S."/>
            <person name="Phongsopitanun W."/>
        </authorList>
    </citation>
    <scope>NUCLEOTIDE SEQUENCE [LARGE SCALE GENOMIC DNA]</scope>
    <source>
        <strain evidence="2 3">RY43-2</strain>
    </source>
</reference>
<keyword evidence="1" id="KW-0472">Membrane</keyword>
<evidence type="ECO:0000313" key="2">
    <source>
        <dbReference type="EMBL" id="MCN9244186.1"/>
    </source>
</evidence>
<feature type="transmembrane region" description="Helical" evidence="1">
    <location>
        <begin position="31"/>
        <end position="55"/>
    </location>
</feature>
<organism evidence="2 3">
    <name type="scientific">Streptomyces macrolidinus</name>
    <dbReference type="NCBI Taxonomy" id="2952607"/>
    <lineage>
        <taxon>Bacteria</taxon>
        <taxon>Bacillati</taxon>
        <taxon>Actinomycetota</taxon>
        <taxon>Actinomycetes</taxon>
        <taxon>Kitasatosporales</taxon>
        <taxon>Streptomycetaceae</taxon>
        <taxon>Streptomyces</taxon>
    </lineage>
</organism>
<keyword evidence="1" id="KW-0812">Transmembrane</keyword>
<dbReference type="Proteomes" id="UP001523219">
    <property type="component" value="Unassembled WGS sequence"/>
</dbReference>
<evidence type="ECO:0000313" key="3">
    <source>
        <dbReference type="Proteomes" id="UP001523219"/>
    </source>
</evidence>